<protein>
    <recommendedName>
        <fullName evidence="1">YgjP-like metallopeptidase domain-containing protein</fullName>
    </recommendedName>
</protein>
<dbReference type="RefSeq" id="WP_166912529.1">
    <property type="nucleotide sequence ID" value="NZ_JAASRS010000003.1"/>
</dbReference>
<dbReference type="Proteomes" id="UP000532769">
    <property type="component" value="Unassembled WGS sequence"/>
</dbReference>
<reference evidence="2 3" key="1">
    <citation type="submission" date="2020-03" db="EMBL/GenBank/DDBJ databases">
        <title>Genomic Encyclopedia of Archaeal and Bacterial Type Strains, Phase II (KMG-II): from individual species to whole genera.</title>
        <authorList>
            <person name="Goeker M."/>
        </authorList>
    </citation>
    <scope>NUCLEOTIDE SEQUENCE [LARGE SCALE GENOMIC DNA]</scope>
    <source>
        <strain evidence="2 3">DSM 4749</strain>
    </source>
</reference>
<evidence type="ECO:0000313" key="3">
    <source>
        <dbReference type="Proteomes" id="UP000532769"/>
    </source>
</evidence>
<dbReference type="CDD" id="cd07344">
    <property type="entry name" value="M48_yhfN_like"/>
    <property type="match status" value="1"/>
</dbReference>
<proteinExistence type="predicted"/>
<name>A0A846MM76_9BACL</name>
<sequence length="242" mass="28494">MPTFQFGTTAIEYTLQQVKGKEDISIVVEWMEGVTVVAPDHLVQEEINRVLRKKATWILDKWNSLNEIKRPPAPLEFVSGEKLPYLGRYYRIKVKQNQDIDKVKVLFHQGKFYIETPTSADDIEHVPMIREALKSWYIQRAQVKAEERVKRYAQRLGVTPAKLAVKEQKFRWGTCTPQGAIYLNWRLFLAPMRVVDYVIVHELAHLRYADHSKNFWNLVRSILPDYEERKEWLRVNGPTLTI</sequence>
<accession>A0A846MM76</accession>
<organism evidence="2 3">
    <name type="scientific">Saccharococcus thermophilus</name>
    <dbReference type="NCBI Taxonomy" id="29396"/>
    <lineage>
        <taxon>Bacteria</taxon>
        <taxon>Bacillati</taxon>
        <taxon>Bacillota</taxon>
        <taxon>Bacilli</taxon>
        <taxon>Bacillales</taxon>
        <taxon>Anoxybacillaceae</taxon>
        <taxon>Saccharococcus</taxon>
    </lineage>
</organism>
<dbReference type="InterPro" id="IPR053136">
    <property type="entry name" value="UTP_pyrophosphatase-like"/>
</dbReference>
<comment type="caution">
    <text evidence="2">The sequence shown here is derived from an EMBL/GenBank/DDBJ whole genome shotgun (WGS) entry which is preliminary data.</text>
</comment>
<feature type="domain" description="YgjP-like metallopeptidase" evidence="1">
    <location>
        <begin position="24"/>
        <end position="234"/>
    </location>
</feature>
<keyword evidence="3" id="KW-1185">Reference proteome</keyword>
<dbReference type="EMBL" id="JAASRS010000003">
    <property type="protein sequence ID" value="NIK16640.1"/>
    <property type="molecule type" value="Genomic_DNA"/>
</dbReference>
<dbReference type="Gene3D" id="3.30.2010.10">
    <property type="entry name" value="Metalloproteases ('zincins'), catalytic domain"/>
    <property type="match status" value="1"/>
</dbReference>
<dbReference type="InterPro" id="IPR002725">
    <property type="entry name" value="YgjP-like_metallopeptidase"/>
</dbReference>
<dbReference type="AlphaFoldDB" id="A0A846MM76"/>
<dbReference type="Pfam" id="PF01863">
    <property type="entry name" value="YgjP-like"/>
    <property type="match status" value="1"/>
</dbReference>
<dbReference type="PANTHER" id="PTHR30399">
    <property type="entry name" value="UNCHARACTERIZED PROTEIN YGJP"/>
    <property type="match status" value="1"/>
</dbReference>
<dbReference type="PANTHER" id="PTHR30399:SF1">
    <property type="entry name" value="UTP PYROPHOSPHATASE"/>
    <property type="match status" value="1"/>
</dbReference>
<gene>
    <name evidence="2" type="ORF">BDD39_003281</name>
</gene>
<evidence type="ECO:0000313" key="2">
    <source>
        <dbReference type="EMBL" id="NIK16640.1"/>
    </source>
</evidence>
<evidence type="ECO:0000259" key="1">
    <source>
        <dbReference type="Pfam" id="PF01863"/>
    </source>
</evidence>